<evidence type="ECO:0000313" key="5">
    <source>
        <dbReference type="Proteomes" id="UP001652741"/>
    </source>
</evidence>
<dbReference type="SUPFAM" id="SSF55753">
    <property type="entry name" value="Actin depolymerizing proteins"/>
    <property type="match status" value="5"/>
</dbReference>
<dbReference type="RefSeq" id="XP_013996530.1">
    <property type="nucleotide sequence ID" value="XM_014141055.2"/>
</dbReference>
<feature type="region of interest" description="Disordered" evidence="3">
    <location>
        <begin position="608"/>
        <end position="780"/>
    </location>
</feature>
<feature type="compositionally biased region" description="Polar residues" evidence="3">
    <location>
        <begin position="511"/>
        <end position="524"/>
    </location>
</feature>
<feature type="compositionally biased region" description="Low complexity" evidence="3">
    <location>
        <begin position="703"/>
        <end position="723"/>
    </location>
</feature>
<feature type="region of interest" description="Disordered" evidence="3">
    <location>
        <begin position="846"/>
        <end position="911"/>
    </location>
</feature>
<dbReference type="SUPFAM" id="SSF47050">
    <property type="entry name" value="VHP, Villin headpiece domain"/>
    <property type="match status" value="1"/>
</dbReference>
<feature type="region of interest" description="Disordered" evidence="3">
    <location>
        <begin position="240"/>
        <end position="279"/>
    </location>
</feature>
<feature type="region of interest" description="Disordered" evidence="3">
    <location>
        <begin position="342"/>
        <end position="403"/>
    </location>
</feature>
<keyword evidence="5" id="KW-1185">Reference proteome</keyword>
<dbReference type="PANTHER" id="PTHR11977">
    <property type="entry name" value="VILLIN"/>
    <property type="match status" value="1"/>
</dbReference>
<dbReference type="InterPro" id="IPR036886">
    <property type="entry name" value="Villin_headpiece_dom_sf"/>
</dbReference>
<feature type="region of interest" description="Disordered" evidence="3">
    <location>
        <begin position="502"/>
        <end position="524"/>
    </location>
</feature>
<name>A0A1S3M090_SALSA</name>
<protein>
    <submittedName>
        <fullName evidence="6">Supervillin isoform X1</fullName>
    </submittedName>
</protein>
<dbReference type="GO" id="GO:0051014">
    <property type="term" value="P:actin filament severing"/>
    <property type="evidence" value="ECO:0007669"/>
    <property type="project" value="TreeGrafter"/>
</dbReference>
<feature type="compositionally biased region" description="Basic and acidic residues" evidence="3">
    <location>
        <begin position="257"/>
        <end position="276"/>
    </location>
</feature>
<feature type="compositionally biased region" description="Basic and acidic residues" evidence="3">
    <location>
        <begin position="868"/>
        <end position="877"/>
    </location>
</feature>
<dbReference type="CDD" id="cd11289">
    <property type="entry name" value="gelsolin_S2_like"/>
    <property type="match status" value="1"/>
</dbReference>
<feature type="domain" description="Gelsolin-like" evidence="4">
    <location>
        <begin position="1837"/>
        <end position="1886"/>
    </location>
</feature>
<dbReference type="CDD" id="cd11280">
    <property type="entry name" value="gelsolin_like"/>
    <property type="match status" value="1"/>
</dbReference>
<sequence>MFRNPWITNYLSHVKYGFDGQGFGTEAPVKLCTSTSLPTEALSFQNDFSFRDKTALVRSATDIDANLLAVLPKVSELKKHFESVVSIDLEMNSRKERIARRLEGIESDVPPALTPSCVSLVVNRILEEDLPRYTRASDRCEPIMVRRYSREDMEIPQMQASSPDRQSRTRGRPGDQPGPAAHPHTEPVLSISGGPVDPASLSSKAERIARYKAERRRQLSERYGIDLDQEINMDYSPRYSRSRREYDVSDRGAPAVTERRRDREEVEEGRGGRESSCRAPYSSRLGQVYMQTHPAEAGQAPAPGHGSAHTQAPPPTRERASTFSERERMMNLENYRLAQERTMAGGPRGASSRPQDTLHTQPQQTLPQTSPLEQHLSPPSSRASSRESCSVDAVPSSPLTARRAPLPYGISPGDLFIEQQAQAVLSRHGLAALSQSDWSLQTDSEGDAASESLISWPSRTRVRERMLKDDSGVKMVPAERVLAPEPRVNRQRDRAHTIAAHHLSQRGHSSDPVTYQNTAPSQPSQPAYIHVPDHHASVPHTHTSDPALGHHGTHQWTPMDPTVVEVVPPRRKVSADHIYTTQRETHREGRPALREVLTEGLLKSRKAVLPSEIRRREKSVDDPQRGEPQRVPGSRQDHSATSTGTEWESYGIVGGRTSQADSKELETRPQDMDEQQHQHLSRHIQDTEETGPARPMEISSHIQPRQQPLRQQSQSQPGQQRGSDSAVYLQSGAYLPQAKPSSMEPAGPRRPPKPKVRTRSMSDIGVSQRPAAYRSMERTAASRETAAQLAREGGVAMGVLPNEEVGALDTRVSVAQLRHSYLENANRKPELELTKVELTAVEVDPAAGSADRERGAVRRPRRYITPGDNRKSSERFRTQPITSAEWLESDRSHLTPTALQNPEADEEKLDERAKMSVAAKRSLFRELERITGSVPRPRSRDPAVERRLLRVQDRSHTQPITNEEVDIAHAGPAMSSQTVMVHSTVAPIPSPTVVSTITTSLQEASQHGSKVRSMGEQEREREAQSRQAGEGPGPERMMEDLGPDEPDLSTLSLVEKMALFNQLSTQPSKPAAKGAGASRVDTRQRRANSRFQTQPITQGEVAQLQNGDGVKLEPLSASLVRSVASVTSQVSVATVTTVTSGMGDHLGKSTAVPYNPPAPTTTTLDRGGVSLTQGGDSSSVPEPDMYSAGLSLSEQQQAHSRGGRDRGRAPGAGRLFTGYRGREEEDVSGGGAREERESRSGPGGRESRDSRQQRYQPTAPEPQPQSTTAPEPQPQSTTAPEPQLPQAQLRHASGIHGRDAAHTTVSLRSAVVSSRIVSHSASIQQQQNIQSFTQPPQTLPKPYTQQPLQTQPQPQPYSHPPQHHPFTQPPQTLPKPYTQQPPQTQPQPQPYSHPPQHHPFTQALSAQPKPQERERRFTQPLPKPYSQITTHTRPNAQSFSQPPPHPPQTTPQTLPEPTSFVQSLVKSQSLPLDNSEVFTGHSVSDLLSPAETELSEMSAKQMSIKERLALLKKSGDEDWRNRINKKQEVVKVSVTERHSTVQGWEAAQTYKKKEERMVIDDFAAVTVSEQLWGKRHCEPAKDLTGEPSLCLLQPWTPHHDFRLDLSKIISRMGKEMEIQAQMSTEERKQISTREEAWESKGKGVANDSTQYTVTERMVKKVTDHQETTLTVTEKAVKEVMRMDDEIFSKFYRHVADFPCMPSRIEIDDDFDAIFGTQAPKLTSALAQHKRAVRPSRNVQSSKNPLKMLAAREDIRHEYTEQRLNIGLIESKRMKDEKLNTSTQMYSDAGLASKENLNNVSLRSVNISEQMSNNSAVPYKNLMLMQVKGRRHVQTRLVEPRASALNSGDCFLLVTPQHCFVWMGEFANVIEKAKASELATCIQTKRDLGCRASQIQTIEEGVNPQNHAATEFWKTLRGQQTYQSAGPLEEDELFESAIVETNCIFRLLDDKLVPDDGQWGKVPRTTLLESKEVLVFDFGSEVYVWHGKEVTLAQRKVAFQLAKHLWNGTFDYTCCDINPLDPGGCNARIPWKGQGRPDWAIFGRLTQHNETILFKEKFLDWTDTKKPQPKNSNQQVTEQKDSPGCVCRPYDAALMLPVLQTAVSTVLDGMNVGRGHGSVEGEDRMRTLEISTVSVNVWHILEFDYSRLPQQSIGQFHEGDAYVVKWKYMVSAAVGKMQNPELRSTGLVKEQCCYFFWQGRNSTVREKGTSALTTVELEEERGAQVQVQQGKEPPCFLQCFNGGMIIHGGKREEEEENTQTEWRLYCVRGEVPVEGHLLEVVSHCSSLRSRSSMILLNVNKALIYLWHGCKAQQHTRLVGLTAAQRIKEQCPLEAGLHSSSKVTITECDEGSEPTGFWDAVGSKDRKAYDCMLQDPGKFNFTPRLFKLSSSSGEFVATEFFHPSRAPDMVSSLPFLQEDLYRASQPALFLVDNFHEVYLWQGWWPQDRENPGSARIRWDMDRKCAMETVLQYCKVNNEKKPQKSYLIHAGLEPLTFTNVFPSWEHREDIAEITEREVEVCNQIILVEDVLARLCQNTYPLANLLACPLPEGVDPLHLELYLSDEDFEVRPHPLINGHSVPTHPVRIGYLDFRFNELVFQTIVRPGPGLKALSMENLNFLKALLFSLTIQQERPSPSLCVYLYLQNSTPTQSTH</sequence>
<feature type="compositionally biased region" description="Low complexity" evidence="3">
    <location>
        <begin position="354"/>
        <end position="390"/>
    </location>
</feature>
<feature type="compositionally biased region" description="Low complexity" evidence="3">
    <location>
        <begin position="1322"/>
        <end position="1352"/>
    </location>
</feature>
<dbReference type="SMART" id="SM00262">
    <property type="entry name" value="GEL"/>
    <property type="match status" value="4"/>
</dbReference>
<evidence type="ECO:0000256" key="2">
    <source>
        <dbReference type="ARBA" id="ARBA00023203"/>
    </source>
</evidence>
<feature type="region of interest" description="Disordered" evidence="3">
    <location>
        <begin position="997"/>
        <end position="1045"/>
    </location>
</feature>
<dbReference type="GO" id="GO:0051015">
    <property type="term" value="F:actin filament binding"/>
    <property type="evidence" value="ECO:0007669"/>
    <property type="project" value="InterPro"/>
</dbReference>
<reference evidence="6" key="1">
    <citation type="submission" date="2025-08" db="UniProtKB">
        <authorList>
            <consortium name="RefSeq"/>
        </authorList>
    </citation>
    <scope>IDENTIFICATION</scope>
</reference>
<dbReference type="GO" id="GO:0005546">
    <property type="term" value="F:phosphatidylinositol-4,5-bisphosphate binding"/>
    <property type="evidence" value="ECO:0007669"/>
    <property type="project" value="TreeGrafter"/>
</dbReference>
<dbReference type="Gene3D" id="3.40.20.10">
    <property type="entry name" value="Severin"/>
    <property type="match status" value="5"/>
</dbReference>
<feature type="compositionally biased region" description="Basic and acidic residues" evidence="3">
    <location>
        <begin position="612"/>
        <end position="628"/>
    </location>
</feature>
<feature type="region of interest" description="Disordered" evidence="3">
    <location>
        <begin position="1140"/>
        <end position="1301"/>
    </location>
</feature>
<dbReference type="GO" id="GO:0005737">
    <property type="term" value="C:cytoplasm"/>
    <property type="evidence" value="ECO:0007669"/>
    <property type="project" value="TreeGrafter"/>
</dbReference>
<feature type="compositionally biased region" description="Polar residues" evidence="3">
    <location>
        <begin position="1264"/>
        <end position="1280"/>
    </location>
</feature>
<feature type="compositionally biased region" description="Polar residues" evidence="3">
    <location>
        <begin position="1426"/>
        <end position="1440"/>
    </location>
</feature>
<dbReference type="InterPro" id="IPR029006">
    <property type="entry name" value="ADF-H/Gelsolin-like_dom_sf"/>
</dbReference>
<dbReference type="GeneID" id="106569572"/>
<feature type="compositionally biased region" description="Polar residues" evidence="3">
    <location>
        <begin position="1190"/>
        <end position="1199"/>
    </location>
</feature>
<dbReference type="GO" id="GO:0008154">
    <property type="term" value="P:actin polymerization or depolymerization"/>
    <property type="evidence" value="ECO:0007669"/>
    <property type="project" value="TreeGrafter"/>
</dbReference>
<comment type="similarity">
    <text evidence="1">Belongs to the villin/gelsolin family.</text>
</comment>
<feature type="region of interest" description="Disordered" evidence="3">
    <location>
        <begin position="296"/>
        <end position="325"/>
    </location>
</feature>
<gene>
    <name evidence="6" type="primary">LOC106569572</name>
</gene>
<dbReference type="Proteomes" id="UP001652741">
    <property type="component" value="Chromosome ssa14"/>
</dbReference>
<evidence type="ECO:0000313" key="6">
    <source>
        <dbReference type="RefSeq" id="XP_013996530.1"/>
    </source>
</evidence>
<dbReference type="InterPro" id="IPR007122">
    <property type="entry name" value="Villin/Gelsolin"/>
</dbReference>
<proteinExistence type="inferred from homology"/>
<evidence type="ECO:0000259" key="4">
    <source>
        <dbReference type="Pfam" id="PF00626"/>
    </source>
</evidence>
<dbReference type="GO" id="GO:0051016">
    <property type="term" value="P:barbed-end actin filament capping"/>
    <property type="evidence" value="ECO:0007669"/>
    <property type="project" value="TreeGrafter"/>
</dbReference>
<feature type="compositionally biased region" description="Pro residues" evidence="3">
    <location>
        <begin position="1383"/>
        <end position="1393"/>
    </location>
</feature>
<evidence type="ECO:0000256" key="1">
    <source>
        <dbReference type="ARBA" id="ARBA00008418"/>
    </source>
</evidence>
<feature type="compositionally biased region" description="Basic and acidic residues" evidence="3">
    <location>
        <begin position="1625"/>
        <end position="1641"/>
    </location>
</feature>
<keyword evidence="2" id="KW-0009">Actin-binding</keyword>
<dbReference type="CDD" id="cd11293">
    <property type="entry name" value="gelsolin_S4_like"/>
    <property type="match status" value="1"/>
</dbReference>
<feature type="compositionally biased region" description="Basic and acidic residues" evidence="3">
    <location>
        <begin position="316"/>
        <end position="325"/>
    </location>
</feature>
<feature type="region of interest" description="Disordered" evidence="3">
    <location>
        <begin position="1313"/>
        <end position="1456"/>
    </location>
</feature>
<feature type="compositionally biased region" description="Basic and acidic residues" evidence="3">
    <location>
        <begin position="661"/>
        <end position="677"/>
    </location>
</feature>
<dbReference type="CDD" id="cd11288">
    <property type="entry name" value="gelsolin_S5_like"/>
    <property type="match status" value="1"/>
</dbReference>
<feature type="compositionally biased region" description="Basic and acidic residues" evidence="3">
    <location>
        <begin position="1013"/>
        <end position="1024"/>
    </location>
</feature>
<feature type="compositionally biased region" description="Polar residues" evidence="3">
    <location>
        <begin position="1160"/>
        <end position="1180"/>
    </location>
</feature>
<dbReference type="OrthoDB" id="28894at2759"/>
<dbReference type="InterPro" id="IPR007123">
    <property type="entry name" value="Gelsolin-like_dom"/>
</dbReference>
<dbReference type="Gene3D" id="1.10.950.10">
    <property type="entry name" value="Villin headpiece domain"/>
    <property type="match status" value="1"/>
</dbReference>
<dbReference type="Pfam" id="PF00626">
    <property type="entry name" value="Gelsolin"/>
    <property type="match status" value="1"/>
</dbReference>
<organism evidence="5 6">
    <name type="scientific">Salmo salar</name>
    <name type="common">Atlantic salmon</name>
    <dbReference type="NCBI Taxonomy" id="8030"/>
    <lineage>
        <taxon>Eukaryota</taxon>
        <taxon>Metazoa</taxon>
        <taxon>Chordata</taxon>
        <taxon>Craniata</taxon>
        <taxon>Vertebrata</taxon>
        <taxon>Euteleostomi</taxon>
        <taxon>Actinopterygii</taxon>
        <taxon>Neopterygii</taxon>
        <taxon>Teleostei</taxon>
        <taxon>Protacanthopterygii</taxon>
        <taxon>Salmoniformes</taxon>
        <taxon>Salmonidae</taxon>
        <taxon>Salmoninae</taxon>
        <taxon>Salmo</taxon>
    </lineage>
</organism>
<feature type="region of interest" description="Disordered" evidence="3">
    <location>
        <begin position="148"/>
        <end position="203"/>
    </location>
</feature>
<feature type="region of interest" description="Disordered" evidence="3">
    <location>
        <begin position="1625"/>
        <end position="1645"/>
    </location>
</feature>
<dbReference type="GO" id="GO:0015629">
    <property type="term" value="C:actin cytoskeleton"/>
    <property type="evidence" value="ECO:0007669"/>
    <property type="project" value="TreeGrafter"/>
</dbReference>
<feature type="compositionally biased region" description="Basic and acidic residues" evidence="3">
    <location>
        <begin position="1232"/>
        <end position="1252"/>
    </location>
</feature>
<evidence type="ECO:0000256" key="3">
    <source>
        <dbReference type="SAM" id="MobiDB-lite"/>
    </source>
</evidence>
<accession>A0A1S3M090</accession>
<dbReference type="PANTHER" id="PTHR11977:SF136">
    <property type="entry name" value="LOW QUALITY PROTEIN: SUPERVILLIN"/>
    <property type="match status" value="1"/>
</dbReference>